<name>A0AAV4AHR7_9GAST</name>
<accession>A0AAV4AHR7</accession>
<keyword evidence="2" id="KW-1185">Reference proteome</keyword>
<gene>
    <name evidence="1" type="ORF">PoB_003330700</name>
</gene>
<sequence length="88" mass="10105">MCQQNVKKGAVPRIPLEKVQLVDVPFKRVAIDIEGPVNPSCEAGRRFILTLVDYAIRYAETVPIRKIDAETVAMALMDIYSRWVFQRR</sequence>
<evidence type="ECO:0000313" key="1">
    <source>
        <dbReference type="EMBL" id="GFO06802.1"/>
    </source>
</evidence>
<dbReference type="SUPFAM" id="SSF53098">
    <property type="entry name" value="Ribonuclease H-like"/>
    <property type="match status" value="1"/>
</dbReference>
<proteinExistence type="predicted"/>
<dbReference type="GO" id="GO:0003676">
    <property type="term" value="F:nucleic acid binding"/>
    <property type="evidence" value="ECO:0007669"/>
    <property type="project" value="InterPro"/>
</dbReference>
<dbReference type="AlphaFoldDB" id="A0AAV4AHR7"/>
<dbReference type="Proteomes" id="UP000735302">
    <property type="component" value="Unassembled WGS sequence"/>
</dbReference>
<reference evidence="1 2" key="1">
    <citation type="journal article" date="2021" name="Elife">
        <title>Chloroplast acquisition without the gene transfer in kleptoplastic sea slugs, Plakobranchus ocellatus.</title>
        <authorList>
            <person name="Maeda T."/>
            <person name="Takahashi S."/>
            <person name="Yoshida T."/>
            <person name="Shimamura S."/>
            <person name="Takaki Y."/>
            <person name="Nagai Y."/>
            <person name="Toyoda A."/>
            <person name="Suzuki Y."/>
            <person name="Arimoto A."/>
            <person name="Ishii H."/>
            <person name="Satoh N."/>
            <person name="Nishiyama T."/>
            <person name="Hasebe M."/>
            <person name="Maruyama T."/>
            <person name="Minagawa J."/>
            <person name="Obokata J."/>
            <person name="Shigenobu S."/>
        </authorList>
    </citation>
    <scope>NUCLEOTIDE SEQUENCE [LARGE SCALE GENOMIC DNA]</scope>
</reference>
<dbReference type="Gene3D" id="3.30.420.10">
    <property type="entry name" value="Ribonuclease H-like superfamily/Ribonuclease H"/>
    <property type="match status" value="1"/>
</dbReference>
<organism evidence="1 2">
    <name type="scientific">Plakobranchus ocellatus</name>
    <dbReference type="NCBI Taxonomy" id="259542"/>
    <lineage>
        <taxon>Eukaryota</taxon>
        <taxon>Metazoa</taxon>
        <taxon>Spiralia</taxon>
        <taxon>Lophotrochozoa</taxon>
        <taxon>Mollusca</taxon>
        <taxon>Gastropoda</taxon>
        <taxon>Heterobranchia</taxon>
        <taxon>Euthyneura</taxon>
        <taxon>Panpulmonata</taxon>
        <taxon>Sacoglossa</taxon>
        <taxon>Placobranchoidea</taxon>
        <taxon>Plakobranchidae</taxon>
        <taxon>Plakobranchus</taxon>
    </lineage>
</organism>
<evidence type="ECO:0000313" key="2">
    <source>
        <dbReference type="Proteomes" id="UP000735302"/>
    </source>
</evidence>
<dbReference type="InterPro" id="IPR012337">
    <property type="entry name" value="RNaseH-like_sf"/>
</dbReference>
<comment type="caution">
    <text evidence="1">The sequence shown here is derived from an EMBL/GenBank/DDBJ whole genome shotgun (WGS) entry which is preliminary data.</text>
</comment>
<dbReference type="EMBL" id="BLXT01003789">
    <property type="protein sequence ID" value="GFO06802.1"/>
    <property type="molecule type" value="Genomic_DNA"/>
</dbReference>
<dbReference type="InterPro" id="IPR036397">
    <property type="entry name" value="RNaseH_sf"/>
</dbReference>
<protein>
    <submittedName>
        <fullName evidence="1">Zinc finger protein</fullName>
    </submittedName>
</protein>